<sequence length="122" mass="12978">MIITGNNETGDGAVGVRSAGGARQMEGKMTRAAAVGGGAPLRAKTKCSRTTTERLMLMSPSQSRAGRRRGRRAAAAARWRALARGNAARRRRPASCPATVSEIISYCWKPNLGEPSLNVVLR</sequence>
<evidence type="ECO:0000256" key="1">
    <source>
        <dbReference type="SAM" id="MobiDB-lite"/>
    </source>
</evidence>
<accession>A0A4C2AA62</accession>
<reference evidence="2 3" key="1">
    <citation type="journal article" date="2019" name="Commun. Biol.">
        <title>The bagworm genome reveals a unique fibroin gene that provides high tensile strength.</title>
        <authorList>
            <person name="Kono N."/>
            <person name="Nakamura H."/>
            <person name="Ohtoshi R."/>
            <person name="Tomita M."/>
            <person name="Numata K."/>
            <person name="Arakawa K."/>
        </authorList>
    </citation>
    <scope>NUCLEOTIDE SEQUENCE [LARGE SCALE GENOMIC DNA]</scope>
</reference>
<evidence type="ECO:0000313" key="2">
    <source>
        <dbReference type="EMBL" id="GBP97741.1"/>
    </source>
</evidence>
<keyword evidence="3" id="KW-1185">Reference proteome</keyword>
<dbReference type="AlphaFoldDB" id="A0A4C2AA62"/>
<dbReference type="Proteomes" id="UP000299102">
    <property type="component" value="Unassembled WGS sequence"/>
</dbReference>
<feature type="compositionally biased region" description="Low complexity" evidence="1">
    <location>
        <begin position="10"/>
        <end position="21"/>
    </location>
</feature>
<feature type="region of interest" description="Disordered" evidence="1">
    <location>
        <begin position="1"/>
        <end position="21"/>
    </location>
</feature>
<gene>
    <name evidence="2" type="ORF">EVAR_71307_1</name>
</gene>
<name>A0A4C2AA62_EUMVA</name>
<protein>
    <submittedName>
        <fullName evidence="2">Uncharacterized protein</fullName>
    </submittedName>
</protein>
<dbReference type="EMBL" id="BGZK01002996">
    <property type="protein sequence ID" value="GBP97741.1"/>
    <property type="molecule type" value="Genomic_DNA"/>
</dbReference>
<comment type="caution">
    <text evidence="2">The sequence shown here is derived from an EMBL/GenBank/DDBJ whole genome shotgun (WGS) entry which is preliminary data.</text>
</comment>
<evidence type="ECO:0000313" key="3">
    <source>
        <dbReference type="Proteomes" id="UP000299102"/>
    </source>
</evidence>
<organism evidence="2 3">
    <name type="scientific">Eumeta variegata</name>
    <name type="common">Bagworm moth</name>
    <name type="synonym">Eumeta japonica</name>
    <dbReference type="NCBI Taxonomy" id="151549"/>
    <lineage>
        <taxon>Eukaryota</taxon>
        <taxon>Metazoa</taxon>
        <taxon>Ecdysozoa</taxon>
        <taxon>Arthropoda</taxon>
        <taxon>Hexapoda</taxon>
        <taxon>Insecta</taxon>
        <taxon>Pterygota</taxon>
        <taxon>Neoptera</taxon>
        <taxon>Endopterygota</taxon>
        <taxon>Lepidoptera</taxon>
        <taxon>Glossata</taxon>
        <taxon>Ditrysia</taxon>
        <taxon>Tineoidea</taxon>
        <taxon>Psychidae</taxon>
        <taxon>Oiketicinae</taxon>
        <taxon>Eumeta</taxon>
    </lineage>
</organism>
<proteinExistence type="predicted"/>